<accession>A0A5N6LM91</accession>
<dbReference type="EMBL" id="SZYD01000019">
    <property type="protein sequence ID" value="KAD2393021.1"/>
    <property type="molecule type" value="Genomic_DNA"/>
</dbReference>
<evidence type="ECO:0000313" key="1">
    <source>
        <dbReference type="EMBL" id="KAD2393021.1"/>
    </source>
</evidence>
<keyword evidence="2" id="KW-1185">Reference proteome</keyword>
<dbReference type="AlphaFoldDB" id="A0A5N6LM91"/>
<reference evidence="1 2" key="1">
    <citation type="submission" date="2019-05" db="EMBL/GenBank/DDBJ databases">
        <title>Mikania micrantha, genome provides insights into the molecular mechanism of rapid growth.</title>
        <authorList>
            <person name="Liu B."/>
        </authorList>
    </citation>
    <scope>NUCLEOTIDE SEQUENCE [LARGE SCALE GENOMIC DNA]</scope>
    <source>
        <strain evidence="1">NLD-2019</strain>
        <tissue evidence="1">Leaf</tissue>
    </source>
</reference>
<evidence type="ECO:0000313" key="2">
    <source>
        <dbReference type="Proteomes" id="UP000326396"/>
    </source>
</evidence>
<name>A0A5N6LM91_9ASTR</name>
<organism evidence="1 2">
    <name type="scientific">Mikania micrantha</name>
    <name type="common">bitter vine</name>
    <dbReference type="NCBI Taxonomy" id="192012"/>
    <lineage>
        <taxon>Eukaryota</taxon>
        <taxon>Viridiplantae</taxon>
        <taxon>Streptophyta</taxon>
        <taxon>Embryophyta</taxon>
        <taxon>Tracheophyta</taxon>
        <taxon>Spermatophyta</taxon>
        <taxon>Magnoliopsida</taxon>
        <taxon>eudicotyledons</taxon>
        <taxon>Gunneridae</taxon>
        <taxon>Pentapetalae</taxon>
        <taxon>asterids</taxon>
        <taxon>campanulids</taxon>
        <taxon>Asterales</taxon>
        <taxon>Asteraceae</taxon>
        <taxon>Asteroideae</taxon>
        <taxon>Heliantheae alliance</taxon>
        <taxon>Eupatorieae</taxon>
        <taxon>Mikania</taxon>
    </lineage>
</organism>
<dbReference type="Proteomes" id="UP000326396">
    <property type="component" value="Linkage Group LG9"/>
</dbReference>
<comment type="caution">
    <text evidence="1">The sequence shown here is derived from an EMBL/GenBank/DDBJ whole genome shotgun (WGS) entry which is preliminary data.</text>
</comment>
<sequence>MFNMMKIAKVSKKEEKQEEEEESINLLDYDGSDDLYEDLDGVEPSVGGSASGKHDNVADGKDGEVRRQFPMMAGVVNGVMVAFRWWWGFCRRETTLWPAVCLKQRNMDWKSQVSDKKRAVLVSLGQRISFFPMGVMRVTPYVAIMVTPPWLPELGLRPKRVDVLRVVVVGWWRWRKVVVVNAVAAAIVELREDFGLSLWRWGVI</sequence>
<protein>
    <submittedName>
        <fullName evidence="1">Uncharacterized protein</fullName>
    </submittedName>
</protein>
<gene>
    <name evidence="1" type="ORF">E3N88_39998</name>
</gene>
<proteinExistence type="predicted"/>